<keyword evidence="4" id="KW-1185">Reference proteome</keyword>
<feature type="region of interest" description="Disordered" evidence="2">
    <location>
        <begin position="13"/>
        <end position="110"/>
    </location>
</feature>
<evidence type="ECO:0000313" key="3">
    <source>
        <dbReference type="EMBL" id="CAK4033009.1"/>
    </source>
</evidence>
<gene>
    <name evidence="3" type="ORF">LECACI_7A008167</name>
</gene>
<feature type="compositionally biased region" description="Polar residues" evidence="2">
    <location>
        <begin position="25"/>
        <end position="35"/>
    </location>
</feature>
<evidence type="ECO:0000313" key="4">
    <source>
        <dbReference type="Proteomes" id="UP001296104"/>
    </source>
</evidence>
<feature type="compositionally biased region" description="Polar residues" evidence="2">
    <location>
        <begin position="43"/>
        <end position="74"/>
    </location>
</feature>
<feature type="compositionally biased region" description="Basic residues" evidence="2">
    <location>
        <begin position="251"/>
        <end position="263"/>
    </location>
</feature>
<proteinExistence type="predicted"/>
<organism evidence="3 4">
    <name type="scientific">Lecanosticta acicola</name>
    <dbReference type="NCBI Taxonomy" id="111012"/>
    <lineage>
        <taxon>Eukaryota</taxon>
        <taxon>Fungi</taxon>
        <taxon>Dikarya</taxon>
        <taxon>Ascomycota</taxon>
        <taxon>Pezizomycotina</taxon>
        <taxon>Dothideomycetes</taxon>
        <taxon>Dothideomycetidae</taxon>
        <taxon>Mycosphaerellales</taxon>
        <taxon>Mycosphaerellaceae</taxon>
        <taxon>Lecanosticta</taxon>
    </lineage>
</organism>
<feature type="region of interest" description="Disordered" evidence="2">
    <location>
        <begin position="123"/>
        <end position="162"/>
    </location>
</feature>
<reference evidence="3" key="1">
    <citation type="submission" date="2023-11" db="EMBL/GenBank/DDBJ databases">
        <authorList>
            <person name="Alioto T."/>
            <person name="Alioto T."/>
            <person name="Gomez Garrido J."/>
        </authorList>
    </citation>
    <scope>NUCLEOTIDE SEQUENCE</scope>
</reference>
<feature type="region of interest" description="Disordered" evidence="2">
    <location>
        <begin position="239"/>
        <end position="289"/>
    </location>
</feature>
<feature type="region of interest" description="Disordered" evidence="2">
    <location>
        <begin position="386"/>
        <end position="446"/>
    </location>
</feature>
<dbReference type="Proteomes" id="UP001296104">
    <property type="component" value="Unassembled WGS sequence"/>
</dbReference>
<feature type="compositionally biased region" description="Basic and acidic residues" evidence="2">
    <location>
        <begin position="94"/>
        <end position="106"/>
    </location>
</feature>
<feature type="compositionally biased region" description="Acidic residues" evidence="2">
    <location>
        <begin position="424"/>
        <end position="444"/>
    </location>
</feature>
<feature type="region of interest" description="Disordered" evidence="2">
    <location>
        <begin position="511"/>
        <end position="537"/>
    </location>
</feature>
<comment type="caution">
    <text evidence="3">The sequence shown here is derived from an EMBL/GenBank/DDBJ whole genome shotgun (WGS) entry which is preliminary data.</text>
</comment>
<keyword evidence="1" id="KW-0175">Coiled coil</keyword>
<dbReference type="AlphaFoldDB" id="A0AAI9EEB2"/>
<dbReference type="EMBL" id="CAVMBE010000076">
    <property type="protein sequence ID" value="CAK4033009.1"/>
    <property type="molecule type" value="Genomic_DNA"/>
</dbReference>
<evidence type="ECO:0000256" key="1">
    <source>
        <dbReference type="SAM" id="Coils"/>
    </source>
</evidence>
<evidence type="ECO:0000256" key="2">
    <source>
        <dbReference type="SAM" id="MobiDB-lite"/>
    </source>
</evidence>
<accession>A0AAI9EEB2</accession>
<feature type="coiled-coil region" evidence="1">
    <location>
        <begin position="609"/>
        <end position="636"/>
    </location>
</feature>
<feature type="compositionally biased region" description="Polar residues" evidence="2">
    <location>
        <begin position="124"/>
        <end position="140"/>
    </location>
</feature>
<sequence>MTPPTIRLVEDELQDAHQEVAAQEIRQSPRASHASSEPDGDGNSASYNRANADWSNVSTQSTAPIISNSLQKRATQADAKGGEIIAEGPNSSTRHRDGQPSRDRHMPLNRHGARHAEMPALAQKFSSQQASLPPHQQSDHAGSGPGRLHNAIHSHGDSGGHHATLWQRRATRPLSPTRSQALVYMSLRDGLWPTEDSAYRELVSGPGPAPIARTADVEARRALRYSVTDSVAAEIDSDDGVNSMVSEPAKKRQRNVLRKKQSARKSSTSGELAEGDAAGTESGGKQKKWSGSKRLWNWWRGVPPEQGRSFDIAREHVDANTGDELRDWRPGASPSLPVLQNVDWSTEDAQLLPFATETPASRHTGRRYIRLGARRRRVLRSRIDCMTPISERTEGSDNDSDGEEATLAPENLEEAEEWITTSGEEGDNEDEESSSDDSDDEDPPDSVQAFRNRILHYHLMNLNLIQSRSLLPISEDDVRIEFAQVRDEIGAYSSRHLSILYQDSSIIEQEEEEQAAGNVVEEDGGDDDGFESYEEDEEESEVAEFFEARVVRIQIITLSEGKREELRRLREEASKGTPPPEKHDSVVETMQPHAIALPPSPPPHIAEWRAEQERRLRDVMEKLEELKIEEAQIRSRPEMQ</sequence>
<name>A0AAI9EEB2_9PEZI</name>
<protein>
    <submittedName>
        <fullName evidence="3">Uncharacterized protein</fullName>
    </submittedName>
</protein>